<feature type="domain" description="BED-type" evidence="9">
    <location>
        <begin position="9"/>
        <end position="65"/>
    </location>
</feature>
<dbReference type="AlphaFoldDB" id="A0A914AI24"/>
<evidence type="ECO:0000256" key="8">
    <source>
        <dbReference type="PROSITE-ProRule" id="PRU00027"/>
    </source>
</evidence>
<dbReference type="Proteomes" id="UP000887568">
    <property type="component" value="Unplaced"/>
</dbReference>
<dbReference type="PANTHER" id="PTHR46481:SF10">
    <property type="entry name" value="ZINC FINGER BED DOMAIN-CONTAINING PROTEIN 39"/>
    <property type="match status" value="1"/>
</dbReference>
<dbReference type="SUPFAM" id="SSF140996">
    <property type="entry name" value="Hermes dimerisation domain"/>
    <property type="match status" value="1"/>
</dbReference>
<evidence type="ECO:0000313" key="11">
    <source>
        <dbReference type="Proteomes" id="UP000887568"/>
    </source>
</evidence>
<keyword evidence="2" id="KW-0479">Metal-binding</keyword>
<evidence type="ECO:0000256" key="6">
    <source>
        <dbReference type="ARBA" id="ARBA00023163"/>
    </source>
</evidence>
<keyword evidence="11" id="KW-1185">Reference proteome</keyword>
<dbReference type="PROSITE" id="PS50808">
    <property type="entry name" value="ZF_BED"/>
    <property type="match status" value="1"/>
</dbReference>
<keyword evidence="4" id="KW-0862">Zinc</keyword>
<keyword evidence="5" id="KW-0805">Transcription regulation</keyword>
<dbReference type="InterPro" id="IPR052035">
    <property type="entry name" value="ZnF_BED_domain_contain"/>
</dbReference>
<dbReference type="Pfam" id="PF02892">
    <property type="entry name" value="zf-BED"/>
    <property type="match status" value="1"/>
</dbReference>
<dbReference type="GeneID" id="119733732"/>
<proteinExistence type="predicted"/>
<evidence type="ECO:0000256" key="3">
    <source>
        <dbReference type="ARBA" id="ARBA00022771"/>
    </source>
</evidence>
<evidence type="ECO:0000259" key="9">
    <source>
        <dbReference type="PROSITE" id="PS50808"/>
    </source>
</evidence>
<dbReference type="GO" id="GO:0005634">
    <property type="term" value="C:nucleus"/>
    <property type="evidence" value="ECO:0007669"/>
    <property type="project" value="UniProtKB-SubCell"/>
</dbReference>
<dbReference type="GO" id="GO:0008270">
    <property type="term" value="F:zinc ion binding"/>
    <property type="evidence" value="ECO:0007669"/>
    <property type="project" value="UniProtKB-KW"/>
</dbReference>
<evidence type="ECO:0000256" key="7">
    <source>
        <dbReference type="ARBA" id="ARBA00023242"/>
    </source>
</evidence>
<accession>A0A914AI24</accession>
<keyword evidence="6" id="KW-0804">Transcription</keyword>
<keyword evidence="7" id="KW-0539">Nucleus</keyword>
<dbReference type="OrthoDB" id="10046233at2759"/>
<evidence type="ECO:0000256" key="1">
    <source>
        <dbReference type="ARBA" id="ARBA00004123"/>
    </source>
</evidence>
<name>A0A914AI24_PATMI</name>
<protein>
    <recommendedName>
        <fullName evidence="9">BED-type domain-containing protein</fullName>
    </recommendedName>
</protein>
<dbReference type="OMA" id="ITCHYLT"/>
<reference evidence="10" key="1">
    <citation type="submission" date="2022-11" db="UniProtKB">
        <authorList>
            <consortium name="EnsemblMetazoa"/>
        </authorList>
    </citation>
    <scope>IDENTIFICATION</scope>
</reference>
<evidence type="ECO:0000313" key="10">
    <source>
        <dbReference type="EnsemblMetazoa" id="XP_038063039.1"/>
    </source>
</evidence>
<organism evidence="10 11">
    <name type="scientific">Patiria miniata</name>
    <name type="common">Bat star</name>
    <name type="synonym">Asterina miniata</name>
    <dbReference type="NCBI Taxonomy" id="46514"/>
    <lineage>
        <taxon>Eukaryota</taxon>
        <taxon>Metazoa</taxon>
        <taxon>Echinodermata</taxon>
        <taxon>Eleutherozoa</taxon>
        <taxon>Asterozoa</taxon>
        <taxon>Asteroidea</taxon>
        <taxon>Valvatacea</taxon>
        <taxon>Valvatida</taxon>
        <taxon>Asterinidae</taxon>
        <taxon>Patiria</taxon>
    </lineage>
</organism>
<dbReference type="PANTHER" id="PTHR46481">
    <property type="entry name" value="ZINC FINGER BED DOMAIN-CONTAINING PROTEIN 4"/>
    <property type="match status" value="1"/>
</dbReference>
<dbReference type="InterPro" id="IPR003656">
    <property type="entry name" value="Znf_BED"/>
</dbReference>
<evidence type="ECO:0000256" key="4">
    <source>
        <dbReference type="ARBA" id="ARBA00022833"/>
    </source>
</evidence>
<sequence length="249" mass="28143">MSSNSRIIHFGFVDHEEYEEKGKRKHRASCKFCKGKAPKLSEFCGTTSNFTRHLQRVHKAKWEEYLKGKTTINSSQQDLKGFFHPTAGSSTDGEAVPMKYKQTSQRQKLISAEIVKFIVGSSLPLSIVEDKHFRSLLQVLDPRYQPMARSTLTSKALPQLRAEGNKKVMDLLSQHNSISLTTDIWTDRTMHSYLGVTAHIMGTNPKTRSYGLLSVLLVCQHFRGRHTGERIAQAFDSIVEDYNIGAKLG</sequence>
<dbReference type="RefSeq" id="XP_038063039.1">
    <property type="nucleotide sequence ID" value="XM_038207111.1"/>
</dbReference>
<dbReference type="EnsemblMetazoa" id="XM_038207111.1">
    <property type="protein sequence ID" value="XP_038063039.1"/>
    <property type="gene ID" value="LOC119733732"/>
</dbReference>
<comment type="subcellular location">
    <subcellularLocation>
        <location evidence="1">Nucleus</location>
    </subcellularLocation>
</comment>
<evidence type="ECO:0000256" key="2">
    <source>
        <dbReference type="ARBA" id="ARBA00022723"/>
    </source>
</evidence>
<dbReference type="GO" id="GO:0003677">
    <property type="term" value="F:DNA binding"/>
    <property type="evidence" value="ECO:0007669"/>
    <property type="project" value="InterPro"/>
</dbReference>
<evidence type="ECO:0000256" key="5">
    <source>
        <dbReference type="ARBA" id="ARBA00023015"/>
    </source>
</evidence>
<keyword evidence="3 8" id="KW-0863">Zinc-finger</keyword>